<evidence type="ECO:0000313" key="2">
    <source>
        <dbReference type="EMBL" id="GGO90564.1"/>
    </source>
</evidence>
<keyword evidence="3" id="KW-1185">Reference proteome</keyword>
<feature type="transmembrane region" description="Helical" evidence="1">
    <location>
        <begin position="50"/>
        <end position="73"/>
    </location>
</feature>
<protein>
    <submittedName>
        <fullName evidence="2">Uncharacterized protein</fullName>
    </submittedName>
</protein>
<comment type="caution">
    <text evidence="2">The sequence shown here is derived from an EMBL/GenBank/DDBJ whole genome shotgun (WGS) entry which is preliminary data.</text>
</comment>
<accession>A0ABQ2NC86</accession>
<keyword evidence="1" id="KW-1133">Transmembrane helix</keyword>
<reference evidence="3" key="1">
    <citation type="journal article" date="2019" name="Int. J. Syst. Evol. Microbiol.">
        <title>The Global Catalogue of Microorganisms (GCM) 10K type strain sequencing project: providing services to taxonomists for standard genome sequencing and annotation.</title>
        <authorList>
            <consortium name="The Broad Institute Genomics Platform"/>
            <consortium name="The Broad Institute Genome Sequencing Center for Infectious Disease"/>
            <person name="Wu L."/>
            <person name="Ma J."/>
        </authorList>
    </citation>
    <scope>NUCLEOTIDE SEQUENCE [LARGE SCALE GENOMIC DNA]</scope>
    <source>
        <strain evidence="3">CGMCC 4.7371</strain>
    </source>
</reference>
<evidence type="ECO:0000313" key="3">
    <source>
        <dbReference type="Proteomes" id="UP000655410"/>
    </source>
</evidence>
<keyword evidence="1" id="KW-0472">Membrane</keyword>
<dbReference type="Proteomes" id="UP000655410">
    <property type="component" value="Unassembled WGS sequence"/>
</dbReference>
<gene>
    <name evidence="2" type="ORF">GCM10011584_22650</name>
</gene>
<organism evidence="2 3">
    <name type="scientific">Nocardioides phosphati</name>
    <dbReference type="NCBI Taxonomy" id="1867775"/>
    <lineage>
        <taxon>Bacteria</taxon>
        <taxon>Bacillati</taxon>
        <taxon>Actinomycetota</taxon>
        <taxon>Actinomycetes</taxon>
        <taxon>Propionibacteriales</taxon>
        <taxon>Nocardioidaceae</taxon>
        <taxon>Nocardioides</taxon>
    </lineage>
</organism>
<evidence type="ECO:0000256" key="1">
    <source>
        <dbReference type="SAM" id="Phobius"/>
    </source>
</evidence>
<keyword evidence="1" id="KW-0812">Transmembrane</keyword>
<proteinExistence type="predicted"/>
<dbReference type="RefSeq" id="WP_188784128.1">
    <property type="nucleotide sequence ID" value="NZ_BMNI01000005.1"/>
</dbReference>
<dbReference type="InterPro" id="IPR049713">
    <property type="entry name" value="Pr6Pr-like"/>
</dbReference>
<name>A0ABQ2NC86_9ACTN</name>
<dbReference type="EMBL" id="BMNI01000005">
    <property type="protein sequence ID" value="GGO90564.1"/>
    <property type="molecule type" value="Genomic_DNA"/>
</dbReference>
<dbReference type="NCBIfam" id="NF038065">
    <property type="entry name" value="Pr6Pr"/>
    <property type="match status" value="1"/>
</dbReference>
<sequence>MLTARRAHLAVALVASAGLVPPLLWLAHTLVRGAVTGFYPYPFLDAGERGYPVALATCLGVAVLFLVLACAAARLDDRLSARRS</sequence>